<dbReference type="GO" id="GO:0000978">
    <property type="term" value="F:RNA polymerase II cis-regulatory region sequence-specific DNA binding"/>
    <property type="evidence" value="ECO:0007669"/>
    <property type="project" value="TreeGrafter"/>
</dbReference>
<dbReference type="InterPro" id="IPR009061">
    <property type="entry name" value="DNA-bd_dom_put_sf"/>
</dbReference>
<dbReference type="GO" id="GO:0005634">
    <property type="term" value="C:nucleus"/>
    <property type="evidence" value="ECO:0007669"/>
    <property type="project" value="TreeGrafter"/>
</dbReference>
<feature type="coiled-coil region" evidence="2">
    <location>
        <begin position="488"/>
        <end position="524"/>
    </location>
</feature>
<dbReference type="InterPro" id="IPR023216">
    <property type="entry name" value="Tscrpt_reg_SKI_SnoN"/>
</dbReference>
<feature type="compositionally biased region" description="Basic and acidic residues" evidence="3">
    <location>
        <begin position="533"/>
        <end position="549"/>
    </location>
</feature>
<dbReference type="InterPro" id="IPR037000">
    <property type="entry name" value="Ski_DNA-bd_sf"/>
</dbReference>
<dbReference type="SUPFAM" id="SSF46955">
    <property type="entry name" value="Putative DNA-binding domain"/>
    <property type="match status" value="1"/>
</dbReference>
<proteinExistence type="inferred from homology"/>
<dbReference type="Gene3D" id="3.10.260.20">
    <property type="entry name" value="Ski"/>
    <property type="match status" value="1"/>
</dbReference>
<sequence length="600" mass="66885">MMETLVGGHQAYNPHIKEVLKTYQLSAVKSLQGPSTVLGSEPSAVALTVLPKKQQQPLEPSPEPFLTPPPLPVQQVPILTPQDQSRSELSETVLEGENISCFVVGGEKRLCLPQILNSVLRDFSLAQINQVCDELQIFCSRCNPEQLEVLKVSGILPTSAPSCGLITKTDAERLCSSLLHHRSTSPPRYFDKSKAFLFKVYHECFGKCQGSCIPELYTDPNAKCIECTECHGFFSPQKFVCHAHRVLENRTCHWGFDSSNWRAYLHVVQDQQNYDKLVKILELFKEHHTGNFNISSGKRKSVDSKKSCVSKEEKELVKKARFDDTSTNALVMYDALSYYSWYARSLSAFRPWSTLSQLPSPKDVKQQNLLKESVPAYLSHGPPILLNPERVVPSCQSEQFERSFQPNVALAPQSQKLPSKSETNCVSITSVTKVISSPVAKDDSTQDTPSDTEESTSKISSDFDSNCSAIKQVTAVLDELNDVKEVTRQRVISLVEQLAIRLDRVEAENKLLKEQLRAKAFEADAFPKVVLMEEKKEKPPSPSEEKENRCNSSEVVEENGKVSSPDSDSGKLRSSPVSVITSSPTPVTSPQIPIKTEPKW</sequence>
<feature type="region of interest" description="Disordered" evidence="3">
    <location>
        <begin position="533"/>
        <end position="600"/>
    </location>
</feature>
<evidence type="ECO:0000313" key="5">
    <source>
        <dbReference type="EMBL" id="CAH0753272.1"/>
    </source>
</evidence>
<comment type="similarity">
    <text evidence="1">Belongs to the SKI family.</text>
</comment>
<accession>A0A9P0CAD8</accession>
<keyword evidence="2" id="KW-0175">Coiled coil</keyword>
<dbReference type="GO" id="GO:0000981">
    <property type="term" value="F:DNA-binding transcription factor activity, RNA polymerase II-specific"/>
    <property type="evidence" value="ECO:0007669"/>
    <property type="project" value="TreeGrafter"/>
</dbReference>
<reference evidence="5" key="1">
    <citation type="submission" date="2021-12" db="EMBL/GenBank/DDBJ databases">
        <authorList>
            <person name="King R."/>
        </authorList>
    </citation>
    <scope>NUCLEOTIDE SEQUENCE</scope>
</reference>
<dbReference type="PANTHER" id="PTHR10005">
    <property type="entry name" value="SKI ONCOGENE-RELATED"/>
    <property type="match status" value="1"/>
</dbReference>
<evidence type="ECO:0000256" key="1">
    <source>
        <dbReference type="ARBA" id="ARBA00009513"/>
    </source>
</evidence>
<dbReference type="OrthoDB" id="3938623at2759"/>
<dbReference type="KEGG" id="btab:109034036"/>
<dbReference type="GO" id="GO:0005667">
    <property type="term" value="C:transcription regulator complex"/>
    <property type="evidence" value="ECO:0007669"/>
    <property type="project" value="TreeGrafter"/>
</dbReference>
<organism evidence="5 6">
    <name type="scientific">Bemisia tabaci</name>
    <name type="common">Sweetpotato whitefly</name>
    <name type="synonym">Aleurodes tabaci</name>
    <dbReference type="NCBI Taxonomy" id="7038"/>
    <lineage>
        <taxon>Eukaryota</taxon>
        <taxon>Metazoa</taxon>
        <taxon>Ecdysozoa</taxon>
        <taxon>Arthropoda</taxon>
        <taxon>Hexapoda</taxon>
        <taxon>Insecta</taxon>
        <taxon>Pterygota</taxon>
        <taxon>Neoptera</taxon>
        <taxon>Paraneoptera</taxon>
        <taxon>Hemiptera</taxon>
        <taxon>Sternorrhyncha</taxon>
        <taxon>Aleyrodoidea</taxon>
        <taxon>Aleyrodidae</taxon>
        <taxon>Aleyrodinae</taxon>
        <taxon>Bemisia</taxon>
    </lineage>
</organism>
<gene>
    <name evidence="5" type="ORF">BEMITA_LOCUS631</name>
</gene>
<dbReference type="PANTHER" id="PTHR10005:SF25">
    <property type="entry name" value="SNO ONCOGENE, ISOFORM B"/>
    <property type="match status" value="1"/>
</dbReference>
<dbReference type="SUPFAM" id="SSF63763">
    <property type="entry name" value="SAND domain-like"/>
    <property type="match status" value="1"/>
</dbReference>
<evidence type="ECO:0000259" key="4">
    <source>
        <dbReference type="SMART" id="SM01046"/>
    </source>
</evidence>
<keyword evidence="6" id="KW-1185">Reference proteome</keyword>
<feature type="domain" description="c-SKI SMAD4-binding" evidence="4">
    <location>
        <begin position="198"/>
        <end position="289"/>
    </location>
</feature>
<dbReference type="SMART" id="SM01046">
    <property type="entry name" value="c-SKI_SMAD_bind"/>
    <property type="match status" value="1"/>
</dbReference>
<dbReference type="Gene3D" id="3.10.390.10">
    <property type="entry name" value="SAND domain-like"/>
    <property type="match status" value="1"/>
</dbReference>
<dbReference type="InterPro" id="IPR003380">
    <property type="entry name" value="SKI/SNO/DAC"/>
</dbReference>
<protein>
    <recommendedName>
        <fullName evidence="4">c-SKI SMAD4-binding domain-containing protein</fullName>
    </recommendedName>
</protein>
<name>A0A9P0CAD8_BEMTA</name>
<evidence type="ECO:0000256" key="3">
    <source>
        <dbReference type="SAM" id="MobiDB-lite"/>
    </source>
</evidence>
<dbReference type="Proteomes" id="UP001152759">
    <property type="component" value="Chromosome 1"/>
</dbReference>
<dbReference type="FunFam" id="3.10.260.20:FF:000002">
    <property type="entry name" value="SKI-like oncogene a"/>
    <property type="match status" value="1"/>
</dbReference>
<dbReference type="GO" id="GO:0046332">
    <property type="term" value="F:SMAD binding"/>
    <property type="evidence" value="ECO:0007669"/>
    <property type="project" value="InterPro"/>
</dbReference>
<dbReference type="InterPro" id="IPR010919">
    <property type="entry name" value="SAND-like_dom_sf"/>
</dbReference>
<evidence type="ECO:0000256" key="2">
    <source>
        <dbReference type="SAM" id="Coils"/>
    </source>
</evidence>
<dbReference type="CDD" id="cd21079">
    <property type="entry name" value="DHD_Ski_Sno"/>
    <property type="match status" value="1"/>
</dbReference>
<dbReference type="Pfam" id="PF08782">
    <property type="entry name" value="c-SKI_SMAD_bind"/>
    <property type="match status" value="1"/>
</dbReference>
<feature type="region of interest" description="Disordered" evidence="3">
    <location>
        <begin position="438"/>
        <end position="463"/>
    </location>
</feature>
<evidence type="ECO:0000313" key="6">
    <source>
        <dbReference type="Proteomes" id="UP001152759"/>
    </source>
</evidence>
<dbReference type="AlphaFoldDB" id="A0A9P0CAD8"/>
<dbReference type="GO" id="GO:0005737">
    <property type="term" value="C:cytoplasm"/>
    <property type="evidence" value="ECO:0007669"/>
    <property type="project" value="TreeGrafter"/>
</dbReference>
<dbReference type="GO" id="GO:0030514">
    <property type="term" value="P:negative regulation of BMP signaling pathway"/>
    <property type="evidence" value="ECO:0007669"/>
    <property type="project" value="TreeGrafter"/>
</dbReference>
<dbReference type="EMBL" id="OU963862">
    <property type="protein sequence ID" value="CAH0753272.1"/>
    <property type="molecule type" value="Genomic_DNA"/>
</dbReference>
<feature type="compositionally biased region" description="Low complexity" evidence="3">
    <location>
        <begin position="574"/>
        <end position="594"/>
    </location>
</feature>
<dbReference type="InterPro" id="IPR014890">
    <property type="entry name" value="c-SKI_SMAD4-bd_dom"/>
</dbReference>
<dbReference type="Pfam" id="PF02437">
    <property type="entry name" value="Ski_Sno_DHD"/>
    <property type="match status" value="1"/>
</dbReference>